<evidence type="ECO:0000313" key="4">
    <source>
        <dbReference type="Proteomes" id="UP000237000"/>
    </source>
</evidence>
<proteinExistence type="predicted"/>
<comment type="caution">
    <text evidence="3">The sequence shown here is derived from an EMBL/GenBank/DDBJ whole genome shotgun (WGS) entry which is preliminary data.</text>
</comment>
<dbReference type="EMBL" id="JXTC01000249">
    <property type="protein sequence ID" value="PON76783.1"/>
    <property type="molecule type" value="Genomic_DNA"/>
</dbReference>
<dbReference type="InParanoid" id="A0A2P5DU14"/>
<protein>
    <submittedName>
        <fullName evidence="3">Enolase N-terminal domain-like</fullName>
    </submittedName>
</protein>
<accession>A0A2P5DU14</accession>
<evidence type="ECO:0000259" key="2">
    <source>
        <dbReference type="SMART" id="SM00922"/>
    </source>
</evidence>
<feature type="region of interest" description="Disordered" evidence="1">
    <location>
        <begin position="17"/>
        <end position="39"/>
    </location>
</feature>
<dbReference type="AlphaFoldDB" id="A0A2P5DU14"/>
<dbReference type="OrthoDB" id="8119704at2759"/>
<feature type="domain" description="Mandelate racemase/muconate lactonizing enzyme C-terminal" evidence="2">
    <location>
        <begin position="325"/>
        <end position="407"/>
    </location>
</feature>
<dbReference type="PANTHER" id="PTHR42916:SF1">
    <property type="entry name" value="PROTEIN PHYLLO, CHLOROPLASTIC"/>
    <property type="match status" value="1"/>
</dbReference>
<dbReference type="Pfam" id="PF13378">
    <property type="entry name" value="MR_MLE_C"/>
    <property type="match status" value="1"/>
</dbReference>
<dbReference type="Proteomes" id="UP000237000">
    <property type="component" value="Unassembled WGS sequence"/>
</dbReference>
<dbReference type="InterPro" id="IPR013342">
    <property type="entry name" value="Mandelate_racemase_C"/>
</dbReference>
<sequence>MSLKPQTLLRKTTTPFLRERESHSGRSFSCRTPIPSSSPPLSFLHRSSLRLPRNPHSKVVQGLRFDGPVMDFSEISEMEDGDFEMETCIIRTLPPAITLEQGIERIKEAMENLKLNPPSSTSSGFFRFQVAVPPSAKALNWFCIQPESSSVFPLFFISKDTNEPSYKSLVLNETRGVFGIGSAVYFERNRYGASGERTMPKRFVSLPPFNLWCYFTLNLYLEENLLDVEEQLRFLLHEIKGAEINCFLPLLRGSFSSWIWTNLGIPPSSLFPSVRCGLEMAILNALAARQGYDLLSLLHVQKDEVIAKESSKVQICGLVDSNGTPTEVADIVAKLVQEGFAAIKLKVARRRSPTQDARVIQEVREKIGYQVELRADANRNWTYKEAIEFGSLVKDCDLQYIEVDYMDN</sequence>
<dbReference type="PANTHER" id="PTHR42916">
    <property type="entry name" value="2-SUCCINYL-5-ENOLPYRUVYL-6-HYDROXY-3-CYCLOHEXENE-1-CARBOXYLATE SYNTHASE"/>
    <property type="match status" value="1"/>
</dbReference>
<dbReference type="SMART" id="SM00922">
    <property type="entry name" value="MR_MLE"/>
    <property type="match status" value="1"/>
</dbReference>
<evidence type="ECO:0000256" key="1">
    <source>
        <dbReference type="SAM" id="MobiDB-lite"/>
    </source>
</evidence>
<dbReference type="InterPro" id="IPR036849">
    <property type="entry name" value="Enolase-like_C_sf"/>
</dbReference>
<name>A0A2P5DU14_TREOI</name>
<keyword evidence="4" id="KW-1185">Reference proteome</keyword>
<dbReference type="InterPro" id="IPR029065">
    <property type="entry name" value="Enolase_C-like"/>
</dbReference>
<gene>
    <name evidence="3" type="ORF">TorRG33x02_242220</name>
</gene>
<dbReference type="Gene3D" id="3.20.20.120">
    <property type="entry name" value="Enolase-like C-terminal domain"/>
    <property type="match status" value="1"/>
</dbReference>
<organism evidence="3 4">
    <name type="scientific">Trema orientale</name>
    <name type="common">Charcoal tree</name>
    <name type="synonym">Celtis orientalis</name>
    <dbReference type="NCBI Taxonomy" id="63057"/>
    <lineage>
        <taxon>Eukaryota</taxon>
        <taxon>Viridiplantae</taxon>
        <taxon>Streptophyta</taxon>
        <taxon>Embryophyta</taxon>
        <taxon>Tracheophyta</taxon>
        <taxon>Spermatophyta</taxon>
        <taxon>Magnoliopsida</taxon>
        <taxon>eudicotyledons</taxon>
        <taxon>Gunneridae</taxon>
        <taxon>Pentapetalae</taxon>
        <taxon>rosids</taxon>
        <taxon>fabids</taxon>
        <taxon>Rosales</taxon>
        <taxon>Cannabaceae</taxon>
        <taxon>Trema</taxon>
    </lineage>
</organism>
<dbReference type="SUPFAM" id="SSF51604">
    <property type="entry name" value="Enolase C-terminal domain-like"/>
    <property type="match status" value="1"/>
</dbReference>
<dbReference type="STRING" id="63057.A0A2P5DU14"/>
<reference evidence="4" key="1">
    <citation type="submission" date="2016-06" db="EMBL/GenBank/DDBJ databases">
        <title>Parallel loss of symbiosis genes in relatives of nitrogen-fixing non-legume Parasponia.</title>
        <authorList>
            <person name="Van Velzen R."/>
            <person name="Holmer R."/>
            <person name="Bu F."/>
            <person name="Rutten L."/>
            <person name="Van Zeijl A."/>
            <person name="Liu W."/>
            <person name="Santuari L."/>
            <person name="Cao Q."/>
            <person name="Sharma T."/>
            <person name="Shen D."/>
            <person name="Roswanjaya Y."/>
            <person name="Wardhani T."/>
            <person name="Kalhor M.S."/>
            <person name="Jansen J."/>
            <person name="Van den Hoogen J."/>
            <person name="Gungor B."/>
            <person name="Hartog M."/>
            <person name="Hontelez J."/>
            <person name="Verver J."/>
            <person name="Yang W.-C."/>
            <person name="Schijlen E."/>
            <person name="Repin R."/>
            <person name="Schilthuizen M."/>
            <person name="Schranz E."/>
            <person name="Heidstra R."/>
            <person name="Miyata K."/>
            <person name="Fedorova E."/>
            <person name="Kohlen W."/>
            <person name="Bisseling T."/>
            <person name="Smit S."/>
            <person name="Geurts R."/>
        </authorList>
    </citation>
    <scope>NUCLEOTIDE SEQUENCE [LARGE SCALE GENOMIC DNA]</scope>
    <source>
        <strain evidence="4">cv. RG33-2</strain>
    </source>
</reference>
<evidence type="ECO:0000313" key="3">
    <source>
        <dbReference type="EMBL" id="PON76783.1"/>
    </source>
</evidence>